<dbReference type="PROSITE" id="PS00526">
    <property type="entry name" value="RIBOSOMAL_L19E"/>
    <property type="match status" value="1"/>
</dbReference>
<dbReference type="Pfam" id="PF25476">
    <property type="entry name" value="Ribosomal_L19e_C"/>
    <property type="match status" value="1"/>
</dbReference>
<dbReference type="InterPro" id="IPR035970">
    <property type="entry name" value="60S_ribosomal_eL19_sf"/>
</dbReference>
<dbReference type="CDD" id="cd01418">
    <property type="entry name" value="Ribosomal_L19e_A"/>
    <property type="match status" value="1"/>
</dbReference>
<evidence type="ECO:0000256" key="8">
    <source>
        <dbReference type="RuleBase" id="RU000574"/>
    </source>
</evidence>
<proteinExistence type="inferred from homology"/>
<dbReference type="SUPFAM" id="SSF48140">
    <property type="entry name" value="Ribosomal protein L19 (L19e)"/>
    <property type="match status" value="1"/>
</dbReference>
<dbReference type="EMBL" id="MT631479">
    <property type="protein sequence ID" value="QNO51818.1"/>
    <property type="molecule type" value="Genomic_DNA"/>
</dbReference>
<dbReference type="GO" id="GO:0070180">
    <property type="term" value="F:large ribosomal subunit rRNA binding"/>
    <property type="evidence" value="ECO:0007669"/>
    <property type="project" value="UniProtKB-UniRule"/>
</dbReference>
<dbReference type="InterPro" id="IPR033936">
    <property type="entry name" value="Ribosomal_eL19_arc"/>
</dbReference>
<feature type="domain" description="Large ribosomal subunit protein eL19" evidence="10">
    <location>
        <begin position="5"/>
        <end position="150"/>
    </location>
</feature>
<keyword evidence="3 7" id="KW-0699">rRNA-binding</keyword>
<dbReference type="Gene3D" id="1.20.5.560">
    <property type="entry name" value="Single Heli x bin"/>
    <property type="match status" value="1"/>
</dbReference>
<dbReference type="NCBIfam" id="NF006343">
    <property type="entry name" value="PRK08570.1"/>
    <property type="match status" value="1"/>
</dbReference>
<dbReference type="InterPro" id="IPR023638">
    <property type="entry name" value="Ribosomal_eL19_CS"/>
</dbReference>
<dbReference type="Gene3D" id="1.10.1200.60">
    <property type="match status" value="1"/>
</dbReference>
<dbReference type="PANTHER" id="PTHR10722">
    <property type="entry name" value="60S RIBOSOMAL PROTEIN L19"/>
    <property type="match status" value="1"/>
</dbReference>
<evidence type="ECO:0000313" key="11">
    <source>
        <dbReference type="EMBL" id="QNO51818.1"/>
    </source>
</evidence>
<evidence type="ECO:0000256" key="7">
    <source>
        <dbReference type="HAMAP-Rule" id="MF_01475"/>
    </source>
</evidence>
<keyword evidence="6 7" id="KW-0687">Ribonucleoprotein</keyword>
<dbReference type="Gene3D" id="1.10.1650.10">
    <property type="match status" value="1"/>
</dbReference>
<dbReference type="GO" id="GO:0022625">
    <property type="term" value="C:cytosolic large ribosomal subunit"/>
    <property type="evidence" value="ECO:0007669"/>
    <property type="project" value="InterPro"/>
</dbReference>
<dbReference type="InterPro" id="IPR039547">
    <property type="entry name" value="Ribosomal_eL19"/>
</dbReference>
<dbReference type="InterPro" id="IPR015972">
    <property type="entry name" value="Ribosomal_eL19_dom1"/>
</dbReference>
<keyword evidence="4 7" id="KW-0694">RNA-binding</keyword>
<dbReference type="Pfam" id="PF01280">
    <property type="entry name" value="Ribosomal_L19e"/>
    <property type="match status" value="1"/>
</dbReference>
<accession>A0A7G9YUY4</accession>
<feature type="region of interest" description="Disordered" evidence="9">
    <location>
        <begin position="58"/>
        <end position="98"/>
    </location>
</feature>
<sequence length="156" mass="17634">MAMANLAKQKRIAADVMKVGEGKVWIDPDPEATADIAEAITREDIRGLIEEGIIKKKQKKGVSRGRARQRAAKKAVGRRRGHGSRKGAKGARRGKKRQWITKIRGLRRRLKELRDEEDLDKTTYRKLYTKAKAGELRNVAHLNEVAKSDKLINSAR</sequence>
<evidence type="ECO:0000256" key="6">
    <source>
        <dbReference type="ARBA" id="ARBA00023274"/>
    </source>
</evidence>
<evidence type="ECO:0000256" key="4">
    <source>
        <dbReference type="ARBA" id="ARBA00022884"/>
    </source>
</evidence>
<dbReference type="InterPro" id="IPR057260">
    <property type="entry name" value="Ribosomal_L19e_C"/>
</dbReference>
<dbReference type="FunFam" id="1.10.1650.10:FF:000001">
    <property type="entry name" value="Ribosomal protein L19"/>
    <property type="match status" value="1"/>
</dbReference>
<dbReference type="GO" id="GO:0006412">
    <property type="term" value="P:translation"/>
    <property type="evidence" value="ECO:0007669"/>
    <property type="project" value="UniProtKB-UniRule"/>
</dbReference>
<dbReference type="InterPro" id="IPR057259">
    <property type="entry name" value="Ribosomal_L19e"/>
</dbReference>
<gene>
    <name evidence="7" type="primary">rpl19e</name>
    <name evidence="11" type="ORF">FGALOIDC_00002</name>
</gene>
<dbReference type="InterPro" id="IPR015973">
    <property type="entry name" value="Ribosomal_eL19_dom2"/>
</dbReference>
<organism evidence="11">
    <name type="scientific">Candidatus Methanophagaceae archaeon ANME-1 ERB6</name>
    <dbReference type="NCBI Taxonomy" id="2759912"/>
    <lineage>
        <taxon>Archaea</taxon>
        <taxon>Methanobacteriati</taxon>
        <taxon>Methanobacteriota</taxon>
        <taxon>Stenosarchaea group</taxon>
        <taxon>Methanomicrobia</taxon>
        <taxon>Candidatus Methanophagales</taxon>
        <taxon>Candidatus Methanophagaceae</taxon>
    </lineage>
</organism>
<evidence type="ECO:0000259" key="10">
    <source>
        <dbReference type="SMART" id="SM01416"/>
    </source>
</evidence>
<dbReference type="GO" id="GO:0003735">
    <property type="term" value="F:structural constituent of ribosome"/>
    <property type="evidence" value="ECO:0007669"/>
    <property type="project" value="InterPro"/>
</dbReference>
<comment type="function">
    <text evidence="7">Binds to the 23S rRNA.</text>
</comment>
<dbReference type="HAMAP" id="MF_01475">
    <property type="entry name" value="Ribosomal_eL19"/>
    <property type="match status" value="1"/>
</dbReference>
<comment type="similarity">
    <text evidence="1 7 8">Belongs to the eukaryotic ribosomal protein eL19 family.</text>
</comment>
<evidence type="ECO:0000256" key="2">
    <source>
        <dbReference type="ARBA" id="ARBA00011838"/>
    </source>
</evidence>
<reference evidence="11" key="1">
    <citation type="submission" date="2020-06" db="EMBL/GenBank/DDBJ databases">
        <title>Unique genomic features of the anaerobic methanotrophic archaea.</title>
        <authorList>
            <person name="Chadwick G.L."/>
            <person name="Skennerton C.T."/>
            <person name="Laso-Perez R."/>
            <person name="Leu A.O."/>
            <person name="Speth D.R."/>
            <person name="Yu H."/>
            <person name="Morgan-Lang C."/>
            <person name="Hatzenpichler R."/>
            <person name="Goudeau D."/>
            <person name="Malmstrom R."/>
            <person name="Brazelton W.J."/>
            <person name="Woyke T."/>
            <person name="Hallam S.J."/>
            <person name="Tyson G.W."/>
            <person name="Wegener G."/>
            <person name="Boetius A."/>
            <person name="Orphan V."/>
        </authorList>
    </citation>
    <scope>NUCLEOTIDE SEQUENCE</scope>
</reference>
<evidence type="ECO:0000256" key="9">
    <source>
        <dbReference type="SAM" id="MobiDB-lite"/>
    </source>
</evidence>
<comment type="subunit">
    <text evidence="2 7">Part of the 50S ribosomal subunit.</text>
</comment>
<name>A0A7G9YUY4_9EURY</name>
<dbReference type="InterPro" id="IPR015974">
    <property type="entry name" value="Ribosomal_eL19_dom3"/>
</dbReference>
<protein>
    <recommendedName>
        <fullName evidence="7">Large ribosomal subunit protein eL19</fullName>
    </recommendedName>
</protein>
<dbReference type="SMART" id="SM01416">
    <property type="entry name" value="Ribosomal_L19e"/>
    <property type="match status" value="1"/>
</dbReference>
<dbReference type="InterPro" id="IPR000196">
    <property type="entry name" value="Ribosomal_eL19_dom"/>
</dbReference>
<evidence type="ECO:0000256" key="3">
    <source>
        <dbReference type="ARBA" id="ARBA00022730"/>
    </source>
</evidence>
<dbReference type="AlphaFoldDB" id="A0A7G9YUY4"/>
<evidence type="ECO:0000256" key="1">
    <source>
        <dbReference type="ARBA" id="ARBA00011082"/>
    </source>
</evidence>
<evidence type="ECO:0000256" key="5">
    <source>
        <dbReference type="ARBA" id="ARBA00022980"/>
    </source>
</evidence>
<keyword evidence="5 7" id="KW-0689">Ribosomal protein</keyword>